<sequence>MAALERTKTVNIRLRALLDANSIPIPPDLEDIDQATFVTAFQVLEAAGGLHMLQPSTSKARLAPETAVDLTSPQIAIDFILALEEPCLTDHHNHVGPDGETGHAMMLQSSVLQYAPSSVPTASGHQFAIGSSWNVPRTQLEEQLDRLLDTSLKLNLTGEMTPVMCWNKVREHHEATPISTAQFRRLQRELVADVLCYGFGAVIDEKPFRAILDRVLSDS</sequence>
<accession>A0ABR0KCS4</accession>
<organism evidence="1 2">
    <name type="scientific">Lithohypha guttulata</name>
    <dbReference type="NCBI Taxonomy" id="1690604"/>
    <lineage>
        <taxon>Eukaryota</taxon>
        <taxon>Fungi</taxon>
        <taxon>Dikarya</taxon>
        <taxon>Ascomycota</taxon>
        <taxon>Pezizomycotina</taxon>
        <taxon>Eurotiomycetes</taxon>
        <taxon>Chaetothyriomycetidae</taxon>
        <taxon>Chaetothyriales</taxon>
        <taxon>Trichomeriaceae</taxon>
        <taxon>Lithohypha</taxon>
    </lineage>
</organism>
<reference evidence="1 2" key="1">
    <citation type="submission" date="2023-08" db="EMBL/GenBank/DDBJ databases">
        <title>Black Yeasts Isolated from many extreme environments.</title>
        <authorList>
            <person name="Coleine C."/>
            <person name="Stajich J.E."/>
            <person name="Selbmann L."/>
        </authorList>
    </citation>
    <scope>NUCLEOTIDE SEQUENCE [LARGE SCALE GENOMIC DNA]</scope>
    <source>
        <strain evidence="1 2">CCFEE 5885</strain>
    </source>
</reference>
<dbReference type="Proteomes" id="UP001345013">
    <property type="component" value="Unassembled WGS sequence"/>
</dbReference>
<evidence type="ECO:0000313" key="2">
    <source>
        <dbReference type="Proteomes" id="UP001345013"/>
    </source>
</evidence>
<comment type="caution">
    <text evidence="1">The sequence shown here is derived from an EMBL/GenBank/DDBJ whole genome shotgun (WGS) entry which is preliminary data.</text>
</comment>
<keyword evidence="2" id="KW-1185">Reference proteome</keyword>
<evidence type="ECO:0000313" key="1">
    <source>
        <dbReference type="EMBL" id="KAK5092890.1"/>
    </source>
</evidence>
<name>A0ABR0KCS4_9EURO</name>
<protein>
    <submittedName>
        <fullName evidence="1">Uncharacterized protein</fullName>
    </submittedName>
</protein>
<dbReference type="EMBL" id="JAVRRG010000051">
    <property type="protein sequence ID" value="KAK5092890.1"/>
    <property type="molecule type" value="Genomic_DNA"/>
</dbReference>
<proteinExistence type="predicted"/>
<gene>
    <name evidence="1" type="ORF">LTR24_004804</name>
</gene>